<dbReference type="AlphaFoldDB" id="A0A7U6GGB0"/>
<dbReference type="Pfam" id="PF01257">
    <property type="entry name" value="2Fe-2S_thioredx"/>
    <property type="match status" value="1"/>
</dbReference>
<dbReference type="OrthoDB" id="9800597at2"/>
<dbReference type="KEGG" id="tbn:TBH_C0151"/>
<dbReference type="Proteomes" id="UP000031631">
    <property type="component" value="Chromosome"/>
</dbReference>
<gene>
    <name evidence="1" type="ORF">TBH_C0151</name>
</gene>
<dbReference type="CDD" id="cd02980">
    <property type="entry name" value="TRX_Fd_family"/>
    <property type="match status" value="1"/>
</dbReference>
<keyword evidence="2" id="KW-1185">Reference proteome</keyword>
<dbReference type="Gene3D" id="3.40.30.10">
    <property type="entry name" value="Glutaredoxin"/>
    <property type="match status" value="1"/>
</dbReference>
<evidence type="ECO:0000313" key="1">
    <source>
        <dbReference type="EMBL" id="BAO43099.1"/>
    </source>
</evidence>
<dbReference type="SUPFAM" id="SSF52833">
    <property type="entry name" value="Thioredoxin-like"/>
    <property type="match status" value="1"/>
</dbReference>
<evidence type="ECO:0000313" key="2">
    <source>
        <dbReference type="Proteomes" id="UP000031631"/>
    </source>
</evidence>
<dbReference type="EMBL" id="AP012273">
    <property type="protein sequence ID" value="BAO43099.1"/>
    <property type="molecule type" value="Genomic_DNA"/>
</dbReference>
<accession>A0A7U6GGB0</accession>
<sequence>MPYFKYHVFVCTNQRKEGSCCADLGAENARSYLKKRCKELGIHGKGQVRINNAGCLDRCEQGPVLVIYPEGTWYTYIDREDLDEIITRHLQHGQIVERLTI</sequence>
<protein>
    <submittedName>
        <fullName evidence="1">2Fe-2S ferredoxin</fullName>
    </submittedName>
</protein>
<reference evidence="1 2" key="1">
    <citation type="journal article" date="2014" name="PLoS ONE">
        <title>Physiological and genomic features of a novel sulfur-oxidizing gammaproteobacterium belonging to a previously uncultivated symbiotic lineage isolated from a hydrothermal vent.</title>
        <authorList>
            <person name="Nunoura T."/>
            <person name="Takaki Y."/>
            <person name="Kazama H."/>
            <person name="Kakuta J."/>
            <person name="Shimamura S."/>
            <person name="Makita H."/>
            <person name="Hirai M."/>
            <person name="Miyazaki M."/>
            <person name="Takai K."/>
        </authorList>
    </citation>
    <scope>NUCLEOTIDE SEQUENCE [LARGE SCALE GENOMIC DNA]</scope>
    <source>
        <strain evidence="1 2">Hiromi1</strain>
    </source>
</reference>
<dbReference type="InterPro" id="IPR036249">
    <property type="entry name" value="Thioredoxin-like_sf"/>
</dbReference>
<organism evidence="1 2">
    <name type="scientific">Thiolapillus brandeum</name>
    <dbReference type="NCBI Taxonomy" id="1076588"/>
    <lineage>
        <taxon>Bacteria</taxon>
        <taxon>Pseudomonadati</taxon>
        <taxon>Pseudomonadota</taxon>
        <taxon>Gammaproteobacteria</taxon>
        <taxon>Chromatiales</taxon>
        <taxon>Sedimenticolaceae</taxon>
        <taxon>Thiolapillus</taxon>
    </lineage>
</organism>
<dbReference type="RefSeq" id="WP_041064368.1">
    <property type="nucleotide sequence ID" value="NZ_AP012273.1"/>
</dbReference>
<name>A0A7U6GGB0_9GAMM</name>
<proteinExistence type="predicted"/>